<dbReference type="RefSeq" id="WP_199383923.1">
    <property type="nucleotide sequence ID" value="NZ_JAEMHM010000007.1"/>
</dbReference>
<proteinExistence type="predicted"/>
<sequence length="79" mass="9156">MPGSTMDDSVKPSEVVSRLQKHVDQISGLRHGLDDYFELEKKAEYLEKECPAAHRGALRWAPDDGRGRRQRQRHPSSRW</sequence>
<dbReference type="AlphaFoldDB" id="A0A8J7JD96"/>
<reference evidence="2" key="1">
    <citation type="submission" date="2020-12" db="EMBL/GenBank/DDBJ databases">
        <title>Geomonas sp. Red875, isolated from river sediment.</title>
        <authorList>
            <person name="Xu Z."/>
            <person name="Zhang Z."/>
            <person name="Masuda Y."/>
            <person name="Itoh H."/>
            <person name="Senoo K."/>
        </authorList>
    </citation>
    <scope>NUCLEOTIDE SEQUENCE</scope>
    <source>
        <strain evidence="2">Red875</strain>
    </source>
</reference>
<feature type="region of interest" description="Disordered" evidence="1">
    <location>
        <begin position="58"/>
        <end position="79"/>
    </location>
</feature>
<gene>
    <name evidence="2" type="ORF">JFN93_09965</name>
</gene>
<evidence type="ECO:0000256" key="1">
    <source>
        <dbReference type="SAM" id="MobiDB-lite"/>
    </source>
</evidence>
<evidence type="ECO:0000313" key="3">
    <source>
        <dbReference type="Proteomes" id="UP000636888"/>
    </source>
</evidence>
<evidence type="ECO:0000313" key="2">
    <source>
        <dbReference type="EMBL" id="MBJ6725033.1"/>
    </source>
</evidence>
<organism evidence="2 3">
    <name type="scientific">Geomesophilobacter sediminis</name>
    <dbReference type="NCBI Taxonomy" id="2798584"/>
    <lineage>
        <taxon>Bacteria</taxon>
        <taxon>Pseudomonadati</taxon>
        <taxon>Thermodesulfobacteriota</taxon>
        <taxon>Desulfuromonadia</taxon>
        <taxon>Geobacterales</taxon>
        <taxon>Geobacteraceae</taxon>
        <taxon>Geomesophilobacter</taxon>
    </lineage>
</organism>
<accession>A0A8J7JD96</accession>
<dbReference type="Proteomes" id="UP000636888">
    <property type="component" value="Unassembled WGS sequence"/>
</dbReference>
<name>A0A8J7JD96_9BACT</name>
<comment type="caution">
    <text evidence="2">The sequence shown here is derived from an EMBL/GenBank/DDBJ whole genome shotgun (WGS) entry which is preliminary data.</text>
</comment>
<protein>
    <submittedName>
        <fullName evidence="2">Uncharacterized protein</fullName>
    </submittedName>
</protein>
<dbReference type="EMBL" id="JAEMHM010000007">
    <property type="protein sequence ID" value="MBJ6725033.1"/>
    <property type="molecule type" value="Genomic_DNA"/>
</dbReference>
<keyword evidence="3" id="KW-1185">Reference proteome</keyword>
<feature type="compositionally biased region" description="Basic residues" evidence="1">
    <location>
        <begin position="68"/>
        <end position="79"/>
    </location>
</feature>